<accession>A0A3M7S855</accession>
<sequence length="134" mass="15072">ILSFTFDTSEKPDSKLKFGVNDADNEIGAWKGVPEVVGSDNSGRVRSSLTEFDCDHNIPVNYVTKDINSPNVSQTRPIENSWVCLSEKVYEGGWQASNEQQLINGIRLKFCEIPYGGGQSKAQKNRPRWNFFII</sequence>
<feature type="non-terminal residue" evidence="1">
    <location>
        <position position="1"/>
    </location>
</feature>
<evidence type="ECO:0000313" key="1">
    <source>
        <dbReference type="EMBL" id="RNA32004.1"/>
    </source>
</evidence>
<name>A0A3M7S855_BRAPC</name>
<evidence type="ECO:0000313" key="2">
    <source>
        <dbReference type="Proteomes" id="UP000276133"/>
    </source>
</evidence>
<dbReference type="Proteomes" id="UP000276133">
    <property type="component" value="Unassembled WGS sequence"/>
</dbReference>
<protein>
    <submittedName>
        <fullName evidence="1">Uncharacterized protein</fullName>
    </submittedName>
</protein>
<dbReference type="OrthoDB" id="5422795at2759"/>
<dbReference type="AlphaFoldDB" id="A0A3M7S855"/>
<dbReference type="EMBL" id="REGN01001870">
    <property type="protein sequence ID" value="RNA32004.1"/>
    <property type="molecule type" value="Genomic_DNA"/>
</dbReference>
<reference evidence="1 2" key="1">
    <citation type="journal article" date="2018" name="Sci. Rep.">
        <title>Genomic signatures of local adaptation to the degree of environmental predictability in rotifers.</title>
        <authorList>
            <person name="Franch-Gras L."/>
            <person name="Hahn C."/>
            <person name="Garcia-Roger E.M."/>
            <person name="Carmona M.J."/>
            <person name="Serra M."/>
            <person name="Gomez A."/>
        </authorList>
    </citation>
    <scope>NUCLEOTIDE SEQUENCE [LARGE SCALE GENOMIC DNA]</scope>
    <source>
        <strain evidence="1">HYR1</strain>
    </source>
</reference>
<keyword evidence="2" id="KW-1185">Reference proteome</keyword>
<proteinExistence type="predicted"/>
<gene>
    <name evidence="1" type="ORF">BpHYR1_035952</name>
</gene>
<organism evidence="1 2">
    <name type="scientific">Brachionus plicatilis</name>
    <name type="common">Marine rotifer</name>
    <name type="synonym">Brachionus muelleri</name>
    <dbReference type="NCBI Taxonomy" id="10195"/>
    <lineage>
        <taxon>Eukaryota</taxon>
        <taxon>Metazoa</taxon>
        <taxon>Spiralia</taxon>
        <taxon>Gnathifera</taxon>
        <taxon>Rotifera</taxon>
        <taxon>Eurotatoria</taxon>
        <taxon>Monogononta</taxon>
        <taxon>Pseudotrocha</taxon>
        <taxon>Ploima</taxon>
        <taxon>Brachionidae</taxon>
        <taxon>Brachionus</taxon>
    </lineage>
</organism>
<comment type="caution">
    <text evidence="1">The sequence shown here is derived from an EMBL/GenBank/DDBJ whole genome shotgun (WGS) entry which is preliminary data.</text>
</comment>